<dbReference type="Proteomes" id="UP000252680">
    <property type="component" value="Unassembled WGS sequence"/>
</dbReference>
<evidence type="ECO:0008006" key="3">
    <source>
        <dbReference type="Google" id="ProtNLM"/>
    </source>
</evidence>
<evidence type="ECO:0000313" key="1">
    <source>
        <dbReference type="EMBL" id="RBM08812.1"/>
    </source>
</evidence>
<dbReference type="AlphaFoldDB" id="A0A365Z010"/>
<organism evidence="1 2">
    <name type="scientific">Novacetimonas cocois</name>
    <dbReference type="NCBI Taxonomy" id="1747507"/>
    <lineage>
        <taxon>Bacteria</taxon>
        <taxon>Pseudomonadati</taxon>
        <taxon>Pseudomonadota</taxon>
        <taxon>Alphaproteobacteria</taxon>
        <taxon>Acetobacterales</taxon>
        <taxon>Acetobacteraceae</taxon>
        <taxon>Novacetimonas</taxon>
    </lineage>
</organism>
<dbReference type="EMBL" id="QEXL01000003">
    <property type="protein sequence ID" value="RBM08812.1"/>
    <property type="molecule type" value="Genomic_DNA"/>
</dbReference>
<keyword evidence="2" id="KW-1185">Reference proteome</keyword>
<dbReference type="SUPFAM" id="SSF51126">
    <property type="entry name" value="Pectin lyase-like"/>
    <property type="match status" value="1"/>
</dbReference>
<protein>
    <recommendedName>
        <fullName evidence="3">Right-handed parallel beta-helix repeat-containing protein</fullName>
    </recommendedName>
</protein>
<dbReference type="InterPro" id="IPR011050">
    <property type="entry name" value="Pectin_lyase_fold/virulence"/>
</dbReference>
<sequence>MDAASNLPAALKSCYSGHGPCIINLSGRTVHLTHGVLINPLRVTLQDGRIDASALPPGEAALTISTDSETVSDYGSFLHYIKGIRLIGNENADGIVFNSVHNDNILAAAMTLENMSISGFRRGITFANHCYGFGLSHIQIFNNKTGIYTMPAVQDAGERITFVDVGVFNNQLGIDDEGGFEMDWVGGHWDYNGRTAILSALVEFDGHIEIGPSTQPVIELRALPNMVASQLYMTPGSFVMVNGYNGKPTSDAWILSNSPYNVVQFPFNTWGVTGREGVMKGPGKVQAPVSGPFTPH</sequence>
<comment type="caution">
    <text evidence="1">The sequence shown here is derived from an EMBL/GenBank/DDBJ whole genome shotgun (WGS) entry which is preliminary data.</text>
</comment>
<name>A0A365Z010_9PROT</name>
<gene>
    <name evidence="1" type="ORF">NJLHNGOC_03370</name>
</gene>
<evidence type="ECO:0000313" key="2">
    <source>
        <dbReference type="Proteomes" id="UP000252680"/>
    </source>
</evidence>
<proteinExistence type="predicted"/>
<accession>A0A365Z010</accession>
<reference evidence="1 2" key="1">
    <citation type="submission" date="2018-05" db="EMBL/GenBank/DDBJ databases">
        <title>Komagataeibacter cocois sp. nov., for a novel cellulose- producing strain isolated from coconut milk.</title>
        <authorList>
            <person name="Liu L."/>
            <person name="Wang Y."/>
            <person name="Liu S."/>
            <person name="Bi J."/>
            <person name="Chen H."/>
            <person name="Deng J."/>
            <person name="Zhang C."/>
            <person name="Hu Q."/>
            <person name="Li C."/>
        </authorList>
    </citation>
    <scope>NUCLEOTIDE SEQUENCE [LARGE SCALE GENOMIC DNA]</scope>
    <source>
        <strain evidence="1 2">WE7</strain>
    </source>
</reference>